<reference evidence="3 4" key="1">
    <citation type="submission" date="2016-10" db="EMBL/GenBank/DDBJ databases">
        <authorList>
            <person name="de Groot N.N."/>
        </authorList>
    </citation>
    <scope>NUCLEOTIDE SEQUENCE [LARGE SCALE GENOMIC DNA]</scope>
    <source>
        <strain evidence="3 4">DSM 6059</strain>
    </source>
</reference>
<keyword evidence="4" id="KW-1185">Reference proteome</keyword>
<dbReference type="Gene3D" id="3.40.50.720">
    <property type="entry name" value="NAD(P)-binding Rossmann-like Domain"/>
    <property type="match status" value="1"/>
</dbReference>
<feature type="domain" description="XdhC Rossmann" evidence="2">
    <location>
        <begin position="167"/>
        <end position="307"/>
    </location>
</feature>
<dbReference type="InterPro" id="IPR052698">
    <property type="entry name" value="MoCofactor_Util/Proc"/>
</dbReference>
<dbReference type="PANTHER" id="PTHR30388">
    <property type="entry name" value="ALDEHYDE OXIDOREDUCTASE MOLYBDENUM COFACTOR ASSEMBLY PROTEIN"/>
    <property type="match status" value="1"/>
</dbReference>
<gene>
    <name evidence="3" type="ORF">SAMN02745724_00570</name>
</gene>
<dbReference type="PANTHER" id="PTHR30388:SF4">
    <property type="entry name" value="MOLYBDENUM COFACTOR INSERTION CHAPERONE PAOD"/>
    <property type="match status" value="1"/>
</dbReference>
<accession>A0A1I1FHN4</accession>
<dbReference type="RefSeq" id="WP_091979737.1">
    <property type="nucleotide sequence ID" value="NZ_FOLO01000003.1"/>
</dbReference>
<protein>
    <submittedName>
        <fullName evidence="3">Xanthine and CO dehydrogenase maturation factor, XdhC/CoxF family</fullName>
    </submittedName>
</protein>
<dbReference type="Pfam" id="PF13478">
    <property type="entry name" value="XdhC_C"/>
    <property type="match status" value="1"/>
</dbReference>
<evidence type="ECO:0000259" key="1">
    <source>
        <dbReference type="Pfam" id="PF02625"/>
    </source>
</evidence>
<dbReference type="Proteomes" id="UP000198862">
    <property type="component" value="Unassembled WGS sequence"/>
</dbReference>
<dbReference type="InterPro" id="IPR003777">
    <property type="entry name" value="XdhC_CoxI"/>
</dbReference>
<proteinExistence type="predicted"/>
<dbReference type="Pfam" id="PF02625">
    <property type="entry name" value="XdhC_CoxI"/>
    <property type="match status" value="1"/>
</dbReference>
<evidence type="ECO:0000313" key="4">
    <source>
        <dbReference type="Proteomes" id="UP000198862"/>
    </source>
</evidence>
<dbReference type="OrthoDB" id="9815497at2"/>
<sequence>MSNRLAPLLNTWFEQKDDCHWVLATIVETKGSAYRKAGAMMLFNSIGKSFGLLSGGCLESDLMRQAQRCINTNRNISVCYDMQDDADIAWQLGIGCGGLVKVLLQPINQNNNYLALHELKHLLDKRIPSTYVINLEDPKNDVLKLISKKTEQKQNILNLPISPAPALVVFGCGVDAQPLVKIAATLGWHISIIDCRAGYARAAYFKKAHQIIYDNYEKLDSHHAILHADAIVIMHHNIEFDAKALILASNSGAKYVGLLGPKHRTEKVFKQANITSNVFKNQLANPIGLDLGGELPESIALSILSQIHAKLENKKAQDLGFFNSLSVQELSSVI</sequence>
<evidence type="ECO:0000313" key="3">
    <source>
        <dbReference type="EMBL" id="SFB96570.1"/>
    </source>
</evidence>
<name>A0A1I1FHN4_9GAMM</name>
<dbReference type="InterPro" id="IPR027051">
    <property type="entry name" value="XdhC_Rossmann_dom"/>
</dbReference>
<evidence type="ECO:0000259" key="2">
    <source>
        <dbReference type="Pfam" id="PF13478"/>
    </source>
</evidence>
<dbReference type="AlphaFoldDB" id="A0A1I1FHN4"/>
<organism evidence="3 4">
    <name type="scientific">Pseudoalteromonas denitrificans DSM 6059</name>
    <dbReference type="NCBI Taxonomy" id="1123010"/>
    <lineage>
        <taxon>Bacteria</taxon>
        <taxon>Pseudomonadati</taxon>
        <taxon>Pseudomonadota</taxon>
        <taxon>Gammaproteobacteria</taxon>
        <taxon>Alteromonadales</taxon>
        <taxon>Pseudoalteromonadaceae</taxon>
        <taxon>Pseudoalteromonas</taxon>
    </lineage>
</organism>
<dbReference type="STRING" id="1123010.SAMN02745724_00570"/>
<dbReference type="EMBL" id="FOLO01000003">
    <property type="protein sequence ID" value="SFB96570.1"/>
    <property type="molecule type" value="Genomic_DNA"/>
</dbReference>
<feature type="domain" description="XdhC- CoxI" evidence="1">
    <location>
        <begin position="19"/>
        <end position="80"/>
    </location>
</feature>